<evidence type="ECO:0000256" key="17">
    <source>
        <dbReference type="SAM" id="MobiDB-lite"/>
    </source>
</evidence>
<evidence type="ECO:0000313" key="21">
    <source>
        <dbReference type="EMBL" id="GAA2352447.1"/>
    </source>
</evidence>
<dbReference type="Gene3D" id="3.40.50.300">
    <property type="entry name" value="P-loop containing nucleotide triphosphate hydrolases"/>
    <property type="match status" value="2"/>
</dbReference>
<feature type="domain" description="Helicase ATP-binding" evidence="19">
    <location>
        <begin position="59"/>
        <end position="227"/>
    </location>
</feature>
<evidence type="ECO:0000256" key="5">
    <source>
        <dbReference type="ARBA" id="ARBA00022741"/>
    </source>
</evidence>
<keyword evidence="12" id="KW-0233">DNA recombination</keyword>
<evidence type="ECO:0000256" key="16">
    <source>
        <dbReference type="NCBIfam" id="TIGR01389"/>
    </source>
</evidence>
<evidence type="ECO:0000256" key="7">
    <source>
        <dbReference type="ARBA" id="ARBA00022801"/>
    </source>
</evidence>
<dbReference type="EMBL" id="BAAASD010000020">
    <property type="protein sequence ID" value="GAA2352447.1"/>
    <property type="molecule type" value="Genomic_DNA"/>
</dbReference>
<keyword evidence="14" id="KW-0413">Isomerase</keyword>
<keyword evidence="4" id="KW-0479">Metal-binding</keyword>
<dbReference type="PROSITE" id="PS50967">
    <property type="entry name" value="HRDC"/>
    <property type="match status" value="1"/>
</dbReference>
<dbReference type="InterPro" id="IPR011545">
    <property type="entry name" value="DEAD/DEAH_box_helicase_dom"/>
</dbReference>
<evidence type="ECO:0000256" key="15">
    <source>
        <dbReference type="ARBA" id="ARBA00034617"/>
    </source>
</evidence>
<dbReference type="InterPro" id="IPR001650">
    <property type="entry name" value="Helicase_C-like"/>
</dbReference>
<dbReference type="CDD" id="cd18794">
    <property type="entry name" value="SF2_C_RecQ"/>
    <property type="match status" value="1"/>
</dbReference>
<dbReference type="SMART" id="SM00341">
    <property type="entry name" value="HRDC"/>
    <property type="match status" value="1"/>
</dbReference>
<keyword evidence="22" id="KW-1185">Reference proteome</keyword>
<dbReference type="SMART" id="SM00487">
    <property type="entry name" value="DEXDc"/>
    <property type="match status" value="1"/>
</dbReference>
<gene>
    <name evidence="21" type="primary">recQ</name>
    <name evidence="21" type="ORF">GCM10010246_46410</name>
</gene>
<dbReference type="NCBIfam" id="TIGR00614">
    <property type="entry name" value="recQ_fam"/>
    <property type="match status" value="1"/>
</dbReference>
<dbReference type="Pfam" id="PF09382">
    <property type="entry name" value="RQC"/>
    <property type="match status" value="1"/>
</dbReference>
<keyword evidence="5" id="KW-0547">Nucleotide-binding</keyword>
<feature type="compositionally biased region" description="Low complexity" evidence="17">
    <location>
        <begin position="549"/>
        <end position="564"/>
    </location>
</feature>
<dbReference type="GO" id="GO:0004386">
    <property type="term" value="F:helicase activity"/>
    <property type="evidence" value="ECO:0007669"/>
    <property type="project" value="UniProtKB-KW"/>
</dbReference>
<evidence type="ECO:0000256" key="2">
    <source>
        <dbReference type="ARBA" id="ARBA00001947"/>
    </source>
</evidence>
<dbReference type="Pfam" id="PF00570">
    <property type="entry name" value="HRDC"/>
    <property type="match status" value="1"/>
</dbReference>
<dbReference type="EC" id="5.6.2.4" evidence="16"/>
<evidence type="ECO:0000313" key="22">
    <source>
        <dbReference type="Proteomes" id="UP001500253"/>
    </source>
</evidence>
<dbReference type="SUPFAM" id="SSF47819">
    <property type="entry name" value="HRDC-like"/>
    <property type="match status" value="1"/>
</dbReference>
<dbReference type="PANTHER" id="PTHR13710:SF105">
    <property type="entry name" value="ATP-DEPENDENT DNA HELICASE Q1"/>
    <property type="match status" value="1"/>
</dbReference>
<comment type="cofactor">
    <cofactor evidence="2">
        <name>Zn(2+)</name>
        <dbReference type="ChEBI" id="CHEBI:29105"/>
    </cofactor>
</comment>
<evidence type="ECO:0000256" key="10">
    <source>
        <dbReference type="ARBA" id="ARBA00022840"/>
    </source>
</evidence>
<dbReference type="PROSITE" id="PS51194">
    <property type="entry name" value="HELICASE_CTER"/>
    <property type="match status" value="1"/>
</dbReference>
<sequence length="647" mass="69998">MALPENDPLTNGDLTNGDLGDPGTVDPDPRDAGGASDALRVLRRVFGYDSFRGEQQEIIDHVVAGGDALVLMPTGGGKSLCYQIPALVRKGVGVVVSPLIALMQDQVDALRALGVRAGFLNSTQDLDERRLVEAEFLAGELDLLYLAPERLRVESTLALLGRGSISLFAIDEAHCVAQWGHDFRPDYLALSELHERWPDVPRIALTATATEATHAEIASRLKLQDARHFVASFDRPNIQYRIAPKNDPKRQLLELLRTEHPGDAGIVYCLSRASVEKTAEFLVKNGIDALPYHAGLDAGTRAEHQARFLREDGLVMVATIAFGMGIDKPDVRFVAHLDLPKSVEGYYQETGRAGRDGLPSTAWLAYGLQDVVQQRKMIDGSEGDAAHRRRLAAHLDAMLALCETVECRRVGLLAYFGQRSTPCGNCDTCLTPPEAWDGTVAAQKLLSTVVRLKRERNQKFGAGQVIDILLGKKTAKVIQFDHDALSVFGIGSELREAEWRGVVRQLLAQGLLAVEGDYGTLVLSEASAEVLGGRRQVMLRREPERAPRAAKAGSSGSSAKSGRATAPVDLPPEAVPVFEALRAWRAATAKEQGVPAYVIFHDATLRQIATLSPGTLAELGTVSGVGENKLAKYGQQILDTLAQAPAE</sequence>
<evidence type="ECO:0000256" key="14">
    <source>
        <dbReference type="ARBA" id="ARBA00023235"/>
    </source>
</evidence>
<dbReference type="PROSITE" id="PS51192">
    <property type="entry name" value="HELICASE_ATP_BIND_1"/>
    <property type="match status" value="1"/>
</dbReference>
<dbReference type="Gene3D" id="1.10.150.80">
    <property type="entry name" value="HRDC domain"/>
    <property type="match status" value="1"/>
</dbReference>
<dbReference type="PANTHER" id="PTHR13710">
    <property type="entry name" value="DNA HELICASE RECQ FAMILY MEMBER"/>
    <property type="match status" value="1"/>
</dbReference>
<evidence type="ECO:0000259" key="18">
    <source>
        <dbReference type="PROSITE" id="PS50967"/>
    </source>
</evidence>
<reference evidence="22" key="1">
    <citation type="journal article" date="2019" name="Int. J. Syst. Evol. Microbiol.">
        <title>The Global Catalogue of Microorganisms (GCM) 10K type strain sequencing project: providing services to taxonomists for standard genome sequencing and annotation.</title>
        <authorList>
            <consortium name="The Broad Institute Genomics Platform"/>
            <consortium name="The Broad Institute Genome Sequencing Center for Infectious Disease"/>
            <person name="Wu L."/>
            <person name="Ma J."/>
        </authorList>
    </citation>
    <scope>NUCLEOTIDE SEQUENCE [LARGE SCALE GENOMIC DNA]</scope>
    <source>
        <strain evidence="22">JCM 4316</strain>
    </source>
</reference>
<evidence type="ECO:0000256" key="6">
    <source>
        <dbReference type="ARBA" id="ARBA00022763"/>
    </source>
</evidence>
<dbReference type="Pfam" id="PF00271">
    <property type="entry name" value="Helicase_C"/>
    <property type="match status" value="1"/>
</dbReference>
<protein>
    <recommendedName>
        <fullName evidence="16">DNA helicase RecQ</fullName>
        <ecNumber evidence="16">5.6.2.4</ecNumber>
    </recommendedName>
</protein>
<keyword evidence="6" id="KW-0227">DNA damage</keyword>
<evidence type="ECO:0000256" key="11">
    <source>
        <dbReference type="ARBA" id="ARBA00023125"/>
    </source>
</evidence>
<dbReference type="InterPro" id="IPR010997">
    <property type="entry name" value="HRDC-like_sf"/>
</dbReference>
<keyword evidence="8 21" id="KW-0347">Helicase</keyword>
<evidence type="ECO:0000256" key="9">
    <source>
        <dbReference type="ARBA" id="ARBA00022833"/>
    </source>
</evidence>
<organism evidence="21 22">
    <name type="scientific">Streptomyces cuspidosporus</name>
    <dbReference type="NCBI Taxonomy" id="66882"/>
    <lineage>
        <taxon>Bacteria</taxon>
        <taxon>Bacillati</taxon>
        <taxon>Actinomycetota</taxon>
        <taxon>Actinomycetes</taxon>
        <taxon>Kitasatosporales</taxon>
        <taxon>Streptomycetaceae</taxon>
        <taxon>Streptomyces</taxon>
    </lineage>
</organism>
<dbReference type="Pfam" id="PF00270">
    <property type="entry name" value="DEAD"/>
    <property type="match status" value="1"/>
</dbReference>
<keyword evidence="11" id="KW-0238">DNA-binding</keyword>
<name>A0ABP5THT0_9ACTN</name>
<dbReference type="Pfam" id="PF16124">
    <property type="entry name" value="RecQ_Zn_bind"/>
    <property type="match status" value="1"/>
</dbReference>
<feature type="domain" description="HRDC" evidence="18">
    <location>
        <begin position="571"/>
        <end position="647"/>
    </location>
</feature>
<dbReference type="Proteomes" id="UP001500253">
    <property type="component" value="Unassembled WGS sequence"/>
</dbReference>
<feature type="region of interest" description="Disordered" evidence="17">
    <location>
        <begin position="1"/>
        <end position="35"/>
    </location>
</feature>
<keyword evidence="13" id="KW-0234">DNA repair</keyword>
<dbReference type="SMART" id="SM00490">
    <property type="entry name" value="HELICc"/>
    <property type="match status" value="1"/>
</dbReference>
<keyword evidence="7" id="KW-0378">Hydrolase</keyword>
<evidence type="ECO:0000259" key="20">
    <source>
        <dbReference type="PROSITE" id="PS51194"/>
    </source>
</evidence>
<dbReference type="InterPro" id="IPR002121">
    <property type="entry name" value="HRDC_dom"/>
</dbReference>
<evidence type="ECO:0000256" key="1">
    <source>
        <dbReference type="ARBA" id="ARBA00001946"/>
    </source>
</evidence>
<dbReference type="SMART" id="SM00956">
    <property type="entry name" value="RQC"/>
    <property type="match status" value="1"/>
</dbReference>
<feature type="region of interest" description="Disordered" evidence="17">
    <location>
        <begin position="541"/>
        <end position="566"/>
    </location>
</feature>
<dbReference type="CDD" id="cd17920">
    <property type="entry name" value="DEXHc_RecQ"/>
    <property type="match status" value="1"/>
</dbReference>
<keyword evidence="9" id="KW-0862">Zinc</keyword>
<dbReference type="InterPro" id="IPR032284">
    <property type="entry name" value="RecQ_Zn-bd"/>
</dbReference>
<dbReference type="RefSeq" id="WP_428836992.1">
    <property type="nucleotide sequence ID" value="NZ_BAAASD010000020.1"/>
</dbReference>
<dbReference type="InterPro" id="IPR027417">
    <property type="entry name" value="P-loop_NTPase"/>
</dbReference>
<evidence type="ECO:0000259" key="19">
    <source>
        <dbReference type="PROSITE" id="PS51192"/>
    </source>
</evidence>
<evidence type="ECO:0000256" key="12">
    <source>
        <dbReference type="ARBA" id="ARBA00023172"/>
    </source>
</evidence>
<comment type="cofactor">
    <cofactor evidence="1">
        <name>Mg(2+)</name>
        <dbReference type="ChEBI" id="CHEBI:18420"/>
    </cofactor>
</comment>
<proteinExistence type="inferred from homology"/>
<dbReference type="SUPFAM" id="SSF52540">
    <property type="entry name" value="P-loop containing nucleoside triphosphate hydrolases"/>
    <property type="match status" value="2"/>
</dbReference>
<comment type="caution">
    <text evidence="21">The sequence shown here is derived from an EMBL/GenBank/DDBJ whole genome shotgun (WGS) entry which is preliminary data.</text>
</comment>
<dbReference type="InterPro" id="IPR014001">
    <property type="entry name" value="Helicase_ATP-bd"/>
</dbReference>
<keyword evidence="10" id="KW-0067">ATP-binding</keyword>
<accession>A0ABP5THT0</accession>
<dbReference type="InterPro" id="IPR044876">
    <property type="entry name" value="HRDC_dom_sf"/>
</dbReference>
<dbReference type="InterPro" id="IPR006293">
    <property type="entry name" value="DNA_helicase_ATP-dep_RecQ_bac"/>
</dbReference>
<dbReference type="InterPro" id="IPR036388">
    <property type="entry name" value="WH-like_DNA-bd_sf"/>
</dbReference>
<evidence type="ECO:0000256" key="3">
    <source>
        <dbReference type="ARBA" id="ARBA00005446"/>
    </source>
</evidence>
<evidence type="ECO:0000256" key="13">
    <source>
        <dbReference type="ARBA" id="ARBA00023204"/>
    </source>
</evidence>
<dbReference type="NCBIfam" id="TIGR01389">
    <property type="entry name" value="recQ"/>
    <property type="match status" value="1"/>
</dbReference>
<dbReference type="Gene3D" id="1.10.10.10">
    <property type="entry name" value="Winged helix-like DNA-binding domain superfamily/Winged helix DNA-binding domain"/>
    <property type="match status" value="1"/>
</dbReference>
<comment type="catalytic activity">
    <reaction evidence="15">
        <text>Couples ATP hydrolysis with the unwinding of duplex DNA by translocating in the 3'-5' direction.</text>
        <dbReference type="EC" id="5.6.2.4"/>
    </reaction>
</comment>
<dbReference type="InterPro" id="IPR018982">
    <property type="entry name" value="RQC_domain"/>
</dbReference>
<dbReference type="InterPro" id="IPR004589">
    <property type="entry name" value="DNA_helicase_ATP-dep_RecQ"/>
</dbReference>
<comment type="similarity">
    <text evidence="3">Belongs to the helicase family. RecQ subfamily.</text>
</comment>
<feature type="domain" description="Helicase C-terminal" evidence="20">
    <location>
        <begin position="248"/>
        <end position="399"/>
    </location>
</feature>
<evidence type="ECO:0000256" key="8">
    <source>
        <dbReference type="ARBA" id="ARBA00022806"/>
    </source>
</evidence>
<evidence type="ECO:0000256" key="4">
    <source>
        <dbReference type="ARBA" id="ARBA00022723"/>
    </source>
</evidence>